<evidence type="ECO:0000313" key="3">
    <source>
        <dbReference type="EMBL" id="KAK8377732.1"/>
    </source>
</evidence>
<feature type="region of interest" description="Disordered" evidence="1">
    <location>
        <begin position="197"/>
        <end position="217"/>
    </location>
</feature>
<gene>
    <name evidence="3" type="ORF">O3P69_013995</name>
</gene>
<feature type="compositionally biased region" description="Polar residues" evidence="1">
    <location>
        <begin position="207"/>
        <end position="217"/>
    </location>
</feature>
<accession>A0AAW0SSS4</accession>
<evidence type="ECO:0000313" key="4">
    <source>
        <dbReference type="Proteomes" id="UP001487740"/>
    </source>
</evidence>
<name>A0AAW0SSS4_SCYPA</name>
<feature type="signal peptide" evidence="2">
    <location>
        <begin position="1"/>
        <end position="17"/>
    </location>
</feature>
<evidence type="ECO:0008006" key="5">
    <source>
        <dbReference type="Google" id="ProtNLM"/>
    </source>
</evidence>
<feature type="chain" id="PRO_5044716943" description="Secreted protein" evidence="2">
    <location>
        <begin position="18"/>
        <end position="217"/>
    </location>
</feature>
<dbReference type="AlphaFoldDB" id="A0AAW0SSS4"/>
<evidence type="ECO:0000256" key="2">
    <source>
        <dbReference type="SAM" id="SignalP"/>
    </source>
</evidence>
<protein>
    <recommendedName>
        <fullName evidence="5">Secreted protein</fullName>
    </recommendedName>
</protein>
<evidence type="ECO:0000256" key="1">
    <source>
        <dbReference type="SAM" id="MobiDB-lite"/>
    </source>
</evidence>
<keyword evidence="4" id="KW-1185">Reference proteome</keyword>
<reference evidence="3 4" key="1">
    <citation type="submission" date="2023-03" db="EMBL/GenBank/DDBJ databases">
        <title>High-quality genome of Scylla paramamosain provides insights in environmental adaptation.</title>
        <authorList>
            <person name="Zhang L."/>
        </authorList>
    </citation>
    <scope>NUCLEOTIDE SEQUENCE [LARGE SCALE GENOMIC DNA]</scope>
    <source>
        <strain evidence="3">LZ_2023a</strain>
        <tissue evidence="3">Muscle</tissue>
    </source>
</reference>
<proteinExistence type="predicted"/>
<dbReference type="EMBL" id="JARAKH010000047">
    <property type="protein sequence ID" value="KAK8377731.1"/>
    <property type="molecule type" value="Genomic_DNA"/>
</dbReference>
<keyword evidence="2" id="KW-0732">Signal</keyword>
<dbReference type="Proteomes" id="UP001487740">
    <property type="component" value="Unassembled WGS sequence"/>
</dbReference>
<sequence>MLPRILLVTGVVVTVVAAPLEETGRDASKMPAEHRHPATQTPHPIEDIVDAVLTSETVNAMDEAAAKMTTAFGEIIDDLGDFMVARVKDLPDTIKQVSDTVSKAVSDGGEQVVIVVKGVRNRVQNHTASAGTTMVKTVDRVATAANSSKTVASLQDLHQRMAVSFSRILGSLFYNMDEIDTAVADGIRRITSVNLASGGSESIHHPPSQQNEVETLS</sequence>
<dbReference type="EMBL" id="JARAKH010000047">
    <property type="protein sequence ID" value="KAK8377732.1"/>
    <property type="molecule type" value="Genomic_DNA"/>
</dbReference>
<comment type="caution">
    <text evidence="3">The sequence shown here is derived from an EMBL/GenBank/DDBJ whole genome shotgun (WGS) entry which is preliminary data.</text>
</comment>
<organism evidence="3 4">
    <name type="scientific">Scylla paramamosain</name>
    <name type="common">Mud crab</name>
    <dbReference type="NCBI Taxonomy" id="85552"/>
    <lineage>
        <taxon>Eukaryota</taxon>
        <taxon>Metazoa</taxon>
        <taxon>Ecdysozoa</taxon>
        <taxon>Arthropoda</taxon>
        <taxon>Crustacea</taxon>
        <taxon>Multicrustacea</taxon>
        <taxon>Malacostraca</taxon>
        <taxon>Eumalacostraca</taxon>
        <taxon>Eucarida</taxon>
        <taxon>Decapoda</taxon>
        <taxon>Pleocyemata</taxon>
        <taxon>Brachyura</taxon>
        <taxon>Eubrachyura</taxon>
        <taxon>Portunoidea</taxon>
        <taxon>Portunidae</taxon>
        <taxon>Portuninae</taxon>
        <taxon>Scylla</taxon>
    </lineage>
</organism>